<dbReference type="Proteomes" id="UP001173801">
    <property type="component" value="Unassembled WGS sequence"/>
</dbReference>
<feature type="transmembrane region" description="Helical" evidence="1">
    <location>
        <begin position="37"/>
        <end position="63"/>
    </location>
</feature>
<accession>A0ABT7HRJ8</accession>
<proteinExistence type="predicted"/>
<evidence type="ECO:0000256" key="1">
    <source>
        <dbReference type="SAM" id="Phobius"/>
    </source>
</evidence>
<reference evidence="2" key="2">
    <citation type="journal article" date="2023" name="Microorganisms">
        <title>Isolation and Genomic Characteristics of Cat-Borne Campylobacter felis sp. nov. and Sheep-Borne Campylobacter ovis sp. nov.</title>
        <authorList>
            <person name="Wang H."/>
            <person name="Li Y."/>
            <person name="Gu Y."/>
            <person name="Zhou G."/>
            <person name="Chen X."/>
            <person name="Zhang X."/>
            <person name="Shao Z."/>
            <person name="Zhang J."/>
            <person name="Zhang M."/>
        </authorList>
    </citation>
    <scope>NUCLEOTIDE SEQUENCE</scope>
    <source>
        <strain evidence="2">PS10</strain>
    </source>
</reference>
<protein>
    <submittedName>
        <fullName evidence="2">Uncharacterized protein</fullName>
    </submittedName>
</protein>
<keyword evidence="1" id="KW-0472">Membrane</keyword>
<keyword evidence="1" id="KW-0812">Transmembrane</keyword>
<organism evidence="2 3">
    <name type="scientific">Campylobacter gastrosuis</name>
    <dbReference type="NCBI Taxonomy" id="2974576"/>
    <lineage>
        <taxon>Bacteria</taxon>
        <taxon>Pseudomonadati</taxon>
        <taxon>Campylobacterota</taxon>
        <taxon>Epsilonproteobacteria</taxon>
        <taxon>Campylobacterales</taxon>
        <taxon>Campylobacteraceae</taxon>
        <taxon>Campylobacter</taxon>
    </lineage>
</organism>
<dbReference type="RefSeq" id="WP_284938219.1">
    <property type="nucleotide sequence ID" value="NZ_JANURM010000014.1"/>
</dbReference>
<feature type="transmembrane region" description="Helical" evidence="1">
    <location>
        <begin position="6"/>
        <end position="25"/>
    </location>
</feature>
<reference evidence="2" key="1">
    <citation type="submission" date="2022-08" db="EMBL/GenBank/DDBJ databases">
        <authorList>
            <person name="Wang H."/>
        </authorList>
    </citation>
    <scope>NUCLEOTIDE SEQUENCE</scope>
    <source>
        <strain evidence="2">PS10</strain>
    </source>
</reference>
<dbReference type="EMBL" id="JANURM010000014">
    <property type="protein sequence ID" value="MDL0089542.1"/>
    <property type="molecule type" value="Genomic_DNA"/>
</dbReference>
<sequence>MCRFIFSLPFYVFSIALGVGLWFLIDYLEQFRLYSTLADLSVIFAMAAVFGIVFYVAIATIVIPLKGFFGCSKSCQNS</sequence>
<comment type="caution">
    <text evidence="2">The sequence shown here is derived from an EMBL/GenBank/DDBJ whole genome shotgun (WGS) entry which is preliminary data.</text>
</comment>
<keyword evidence="3" id="KW-1185">Reference proteome</keyword>
<keyword evidence="1" id="KW-1133">Transmembrane helix</keyword>
<evidence type="ECO:0000313" key="2">
    <source>
        <dbReference type="EMBL" id="MDL0089542.1"/>
    </source>
</evidence>
<gene>
    <name evidence="2" type="ORF">NYG85_09250</name>
</gene>
<evidence type="ECO:0000313" key="3">
    <source>
        <dbReference type="Proteomes" id="UP001173801"/>
    </source>
</evidence>
<name>A0ABT7HRJ8_9BACT</name>